<proteinExistence type="predicted"/>
<dbReference type="Proteomes" id="UP000054516">
    <property type="component" value="Unassembled WGS sequence"/>
</dbReference>
<organism evidence="1">
    <name type="scientific">Rosellinia necatrix</name>
    <name type="common">White root-rot fungus</name>
    <dbReference type="NCBI Taxonomy" id="77044"/>
    <lineage>
        <taxon>Eukaryota</taxon>
        <taxon>Fungi</taxon>
        <taxon>Dikarya</taxon>
        <taxon>Ascomycota</taxon>
        <taxon>Pezizomycotina</taxon>
        <taxon>Sordariomycetes</taxon>
        <taxon>Xylariomycetidae</taxon>
        <taxon>Xylariales</taxon>
        <taxon>Xylariaceae</taxon>
        <taxon>Rosellinia</taxon>
    </lineage>
</organism>
<gene>
    <name evidence="1" type="ORF">SAMD00023353_12500040</name>
</gene>
<dbReference type="InterPro" id="IPR025213">
    <property type="entry name" value="Sim4_Fta2"/>
</dbReference>
<accession>A0A1W2TXF8</accession>
<protein>
    <submittedName>
        <fullName evidence="1">Uncharacterized protein</fullName>
    </submittedName>
</protein>
<dbReference type="OrthoDB" id="3432781at2759"/>
<dbReference type="Pfam" id="PF13095">
    <property type="entry name" value="FTA2"/>
    <property type="match status" value="1"/>
</dbReference>
<keyword evidence="2" id="KW-1185">Reference proteome</keyword>
<dbReference type="AlphaFoldDB" id="A0A1W2TXF8"/>
<dbReference type="EMBL" id="DF977570">
    <property type="protein sequence ID" value="GAP93410.2"/>
    <property type="molecule type" value="Genomic_DNA"/>
</dbReference>
<sequence length="216" mass="24762">MNQLGEDYPLEKALFYTDPFYAECRAYGRIKEATDKGEITGKIATKCHGYIFLGAKDQRWLEDQGINLGTENLNDELLPIIGGAGKPRAIVKDFEIAGPSLNARAPQQIRKMFRNIWLLNRLGIYNRDVRAENFRDGWLVDFDISYTLPHDVYEALPEFEARETRAGDEAKFDDMLEEAGINLRFLATKRFNLRPRAKGIKYERGSQIPLVLDGRE</sequence>
<name>A0A1W2TXF8_ROSNE</name>
<evidence type="ECO:0000313" key="1">
    <source>
        <dbReference type="EMBL" id="GAP93410.2"/>
    </source>
</evidence>
<dbReference type="STRING" id="77044.A0A1W2TXF8"/>
<evidence type="ECO:0000313" key="2">
    <source>
        <dbReference type="Proteomes" id="UP000054516"/>
    </source>
</evidence>
<reference evidence="1" key="1">
    <citation type="submission" date="2016-03" db="EMBL/GenBank/DDBJ databases">
        <title>Draft genome sequence of Rosellinia necatrix.</title>
        <authorList>
            <person name="Kanematsu S."/>
        </authorList>
    </citation>
    <scope>NUCLEOTIDE SEQUENCE [LARGE SCALE GENOMIC DNA]</scope>
    <source>
        <strain evidence="1">W97</strain>
    </source>
</reference>